<protein>
    <recommendedName>
        <fullName evidence="4">Protein APEM9</fullName>
    </recommendedName>
</protein>
<sequence length="361" mass="39938">MMGIITATTTSAIWKEIELAEGYLVRGMFEEAASLASSILKRLREHGRGLATEEEEASQVYDMMESTGMVLVQSLKELGRTSEILNQLRLCFVSVKFIPARVLLAGACFRIADGSPLAVREFLEEFLNGWILEGEQYCTVVAEASLEHEVGDSIQIVLGIDMYVEIVEVYAVNLLATVLNNVDLAISWVEKASLPEKKRQGILRKLHSIHSSKSTNTSQISRAQSPANNNEACSPAELQSCEGLPSALKGKRPDNKKFTSKEAILKLSERMEPCFWCFRSFNLKFGNTQFVISKGKMVLGCVILLLCYILRKKQASVRGTLGRQLTAVKRALVDMWQLAFSYQVNPLAAVQPLPAATRGGQ</sequence>
<feature type="transmembrane region" description="Helical" evidence="1">
    <location>
        <begin position="290"/>
        <end position="310"/>
    </location>
</feature>
<evidence type="ECO:0000256" key="1">
    <source>
        <dbReference type="SAM" id="Phobius"/>
    </source>
</evidence>
<gene>
    <name evidence="2" type="ORF">QN277_018522</name>
</gene>
<proteinExistence type="predicted"/>
<dbReference type="PANTHER" id="PTHR36361:SF1">
    <property type="entry name" value="PROTEIN APEM9"/>
    <property type="match status" value="1"/>
</dbReference>
<evidence type="ECO:0000313" key="3">
    <source>
        <dbReference type="Proteomes" id="UP001293593"/>
    </source>
</evidence>
<keyword evidence="1" id="KW-1133">Transmembrane helix</keyword>
<accession>A0AAE1MSQ7</accession>
<evidence type="ECO:0008006" key="4">
    <source>
        <dbReference type="Google" id="ProtNLM"/>
    </source>
</evidence>
<comment type="caution">
    <text evidence="2">The sequence shown here is derived from an EMBL/GenBank/DDBJ whole genome shotgun (WGS) entry which is preliminary data.</text>
</comment>
<dbReference type="EMBL" id="JAWXYG010000004">
    <property type="protein sequence ID" value="KAK4275440.1"/>
    <property type="molecule type" value="Genomic_DNA"/>
</dbReference>
<organism evidence="2 3">
    <name type="scientific">Acacia crassicarpa</name>
    <name type="common">northern wattle</name>
    <dbReference type="NCBI Taxonomy" id="499986"/>
    <lineage>
        <taxon>Eukaryota</taxon>
        <taxon>Viridiplantae</taxon>
        <taxon>Streptophyta</taxon>
        <taxon>Embryophyta</taxon>
        <taxon>Tracheophyta</taxon>
        <taxon>Spermatophyta</taxon>
        <taxon>Magnoliopsida</taxon>
        <taxon>eudicotyledons</taxon>
        <taxon>Gunneridae</taxon>
        <taxon>Pentapetalae</taxon>
        <taxon>rosids</taxon>
        <taxon>fabids</taxon>
        <taxon>Fabales</taxon>
        <taxon>Fabaceae</taxon>
        <taxon>Caesalpinioideae</taxon>
        <taxon>mimosoid clade</taxon>
        <taxon>Acacieae</taxon>
        <taxon>Acacia</taxon>
    </lineage>
</organism>
<dbReference type="GO" id="GO:0015919">
    <property type="term" value="P:peroxisomal membrane transport"/>
    <property type="evidence" value="ECO:0007669"/>
    <property type="project" value="InterPro"/>
</dbReference>
<keyword evidence="1" id="KW-0812">Transmembrane</keyword>
<keyword evidence="1" id="KW-0472">Membrane</keyword>
<evidence type="ECO:0000313" key="2">
    <source>
        <dbReference type="EMBL" id="KAK4275440.1"/>
    </source>
</evidence>
<dbReference type="PANTHER" id="PTHR36361">
    <property type="entry name" value="PROTEIN APEM9"/>
    <property type="match status" value="1"/>
</dbReference>
<dbReference type="InterPro" id="IPR034571">
    <property type="entry name" value="APEM9"/>
</dbReference>
<name>A0AAE1MSQ7_9FABA</name>
<reference evidence="2" key="1">
    <citation type="submission" date="2023-10" db="EMBL/GenBank/DDBJ databases">
        <title>Chromosome-level genome of the transformable northern wattle, Acacia crassicarpa.</title>
        <authorList>
            <person name="Massaro I."/>
            <person name="Sinha N.R."/>
            <person name="Poethig S."/>
            <person name="Leichty A.R."/>
        </authorList>
    </citation>
    <scope>NUCLEOTIDE SEQUENCE</scope>
    <source>
        <strain evidence="2">Acra3RX</strain>
        <tissue evidence="2">Leaf</tissue>
    </source>
</reference>
<dbReference type="AlphaFoldDB" id="A0AAE1MSQ7"/>
<keyword evidence="3" id="KW-1185">Reference proteome</keyword>
<dbReference type="Proteomes" id="UP001293593">
    <property type="component" value="Unassembled WGS sequence"/>
</dbReference>